<name>A0A2M9YIU2_9LEPT</name>
<sequence>MKQESSPFFKILSKSGKLTFEFLEKTKNLFFQLERIEIQWTFETGFSLAHSVLPDGVPPNVILLCRKDQV</sequence>
<gene>
    <name evidence="2" type="ORF">CH376_11815</name>
    <name evidence="1" type="ORF">CH380_19935</name>
</gene>
<organism evidence="1 4">
    <name type="scientific">Leptospira adleri</name>
    <dbReference type="NCBI Taxonomy" id="2023186"/>
    <lineage>
        <taxon>Bacteria</taxon>
        <taxon>Pseudomonadati</taxon>
        <taxon>Spirochaetota</taxon>
        <taxon>Spirochaetia</taxon>
        <taxon>Leptospirales</taxon>
        <taxon>Leptospiraceae</taxon>
        <taxon>Leptospira</taxon>
    </lineage>
</organism>
<dbReference type="EMBL" id="NPDU01000027">
    <property type="protein sequence ID" value="PJZ61671.1"/>
    <property type="molecule type" value="Genomic_DNA"/>
</dbReference>
<evidence type="ECO:0000313" key="1">
    <source>
        <dbReference type="EMBL" id="PJZ51430.1"/>
    </source>
</evidence>
<dbReference type="AlphaFoldDB" id="A0A2M9YIU2"/>
<evidence type="ECO:0000313" key="4">
    <source>
        <dbReference type="Proteomes" id="UP000232188"/>
    </source>
</evidence>
<dbReference type="EMBL" id="NPDV01000024">
    <property type="protein sequence ID" value="PJZ51430.1"/>
    <property type="molecule type" value="Genomic_DNA"/>
</dbReference>
<accession>A0A2M9YIU2</accession>
<reference evidence="3 4" key="1">
    <citation type="submission" date="2017-07" db="EMBL/GenBank/DDBJ databases">
        <title>Leptospira spp. isolated from tropical soils.</title>
        <authorList>
            <person name="Thibeaux R."/>
            <person name="Iraola G."/>
            <person name="Ferres I."/>
            <person name="Bierque E."/>
            <person name="Girault D."/>
            <person name="Soupe-Gilbert M.-E."/>
            <person name="Picardeau M."/>
            <person name="Goarant C."/>
        </authorList>
    </citation>
    <scope>NUCLEOTIDE SEQUENCE [LARGE SCALE GENOMIC DNA]</scope>
    <source>
        <strain evidence="1 4">FH2-B-C1</strain>
        <strain evidence="2 3">FH2-B-D1</strain>
    </source>
</reference>
<keyword evidence="3" id="KW-1185">Reference proteome</keyword>
<dbReference type="Proteomes" id="UP000232149">
    <property type="component" value="Unassembled WGS sequence"/>
</dbReference>
<proteinExistence type="predicted"/>
<dbReference type="Proteomes" id="UP000232188">
    <property type="component" value="Unassembled WGS sequence"/>
</dbReference>
<comment type="caution">
    <text evidence="1">The sequence shown here is derived from an EMBL/GenBank/DDBJ whole genome shotgun (WGS) entry which is preliminary data.</text>
</comment>
<evidence type="ECO:0000313" key="3">
    <source>
        <dbReference type="Proteomes" id="UP000232149"/>
    </source>
</evidence>
<evidence type="ECO:0000313" key="2">
    <source>
        <dbReference type="EMBL" id="PJZ61671.1"/>
    </source>
</evidence>
<protein>
    <submittedName>
        <fullName evidence="1">Uncharacterized protein</fullName>
    </submittedName>
</protein>